<sequence>MKITQATVTGIIIHPKKVAPKNFLRSKNPIMNNSNRILIKIHKLKMKTLTPGTKFLTVKSTKKMATNGEPRLPISHSQPLGPAAYQLPTDL</sequence>
<protein>
    <submittedName>
        <fullName evidence="3">Uncharacterized protein</fullName>
    </submittedName>
</protein>
<keyword evidence="2" id="KW-1185">Reference proteome</keyword>
<dbReference type="AlphaFoldDB" id="A0A915JHZ6"/>
<reference evidence="3" key="1">
    <citation type="submission" date="2022-11" db="UniProtKB">
        <authorList>
            <consortium name="WormBaseParasite"/>
        </authorList>
    </citation>
    <scope>IDENTIFICATION</scope>
</reference>
<dbReference type="Proteomes" id="UP000887565">
    <property type="component" value="Unplaced"/>
</dbReference>
<evidence type="ECO:0000313" key="2">
    <source>
        <dbReference type="Proteomes" id="UP000887565"/>
    </source>
</evidence>
<name>A0A915JHZ6_ROMCU</name>
<feature type="region of interest" description="Disordered" evidence="1">
    <location>
        <begin position="66"/>
        <end position="91"/>
    </location>
</feature>
<evidence type="ECO:0000313" key="3">
    <source>
        <dbReference type="WBParaSite" id="nRc.2.0.1.t25738-RA"/>
    </source>
</evidence>
<evidence type="ECO:0000256" key="1">
    <source>
        <dbReference type="SAM" id="MobiDB-lite"/>
    </source>
</evidence>
<proteinExistence type="predicted"/>
<dbReference type="WBParaSite" id="nRc.2.0.1.t25738-RA">
    <property type="protein sequence ID" value="nRc.2.0.1.t25738-RA"/>
    <property type="gene ID" value="nRc.2.0.1.g25738"/>
</dbReference>
<accession>A0A915JHZ6</accession>
<organism evidence="2 3">
    <name type="scientific">Romanomermis culicivorax</name>
    <name type="common">Nematode worm</name>
    <dbReference type="NCBI Taxonomy" id="13658"/>
    <lineage>
        <taxon>Eukaryota</taxon>
        <taxon>Metazoa</taxon>
        <taxon>Ecdysozoa</taxon>
        <taxon>Nematoda</taxon>
        <taxon>Enoplea</taxon>
        <taxon>Dorylaimia</taxon>
        <taxon>Mermithida</taxon>
        <taxon>Mermithoidea</taxon>
        <taxon>Mermithidae</taxon>
        <taxon>Romanomermis</taxon>
    </lineage>
</organism>